<evidence type="ECO:0000259" key="2">
    <source>
        <dbReference type="PROSITE" id="PS50213"/>
    </source>
</evidence>
<dbReference type="SMART" id="SM00554">
    <property type="entry name" value="FAS1"/>
    <property type="match status" value="1"/>
</dbReference>
<feature type="chain" id="PRO_5044744128" description="FAS1 domain-containing protein" evidence="1">
    <location>
        <begin position="18"/>
        <end position="192"/>
    </location>
</feature>
<sequence length="192" mass="21012">MLRILMLTCVLCTCTHAQTSDSRTIFQYLNDEGFKQVVDLMLASGLDGEFSDATSTPKTIFAPTDQAFALIPQDIQVKLLTNMSFVREVLNGHVTDEQILTLLIRDGVQKMDQNGNPLTFNVYPNGVKTVNGARIGAGDVILANGLVHSIDKVLLPITESISGYVAEHDTDFRDLFGFLVLAKLFGTLGGRF</sequence>
<evidence type="ECO:0000313" key="3">
    <source>
        <dbReference type="EMBL" id="KAK7503896.1"/>
    </source>
</evidence>
<dbReference type="Proteomes" id="UP001519460">
    <property type="component" value="Unassembled WGS sequence"/>
</dbReference>
<feature type="domain" description="FAS1" evidence="2">
    <location>
        <begin position="21"/>
        <end position="154"/>
    </location>
</feature>
<dbReference type="InterPro" id="IPR036378">
    <property type="entry name" value="FAS1_dom_sf"/>
</dbReference>
<dbReference type="PROSITE" id="PS50213">
    <property type="entry name" value="FAS1"/>
    <property type="match status" value="1"/>
</dbReference>
<dbReference type="PANTHER" id="PTHR10900">
    <property type="entry name" value="PERIOSTIN-RELATED"/>
    <property type="match status" value="1"/>
</dbReference>
<keyword evidence="4" id="KW-1185">Reference proteome</keyword>
<feature type="signal peptide" evidence="1">
    <location>
        <begin position="1"/>
        <end position="17"/>
    </location>
</feature>
<dbReference type="EMBL" id="JACVVK020000018">
    <property type="protein sequence ID" value="KAK7503896.1"/>
    <property type="molecule type" value="Genomic_DNA"/>
</dbReference>
<dbReference type="InterPro" id="IPR000782">
    <property type="entry name" value="FAS1_domain"/>
</dbReference>
<dbReference type="Pfam" id="PF02469">
    <property type="entry name" value="Fasciclin"/>
    <property type="match status" value="1"/>
</dbReference>
<evidence type="ECO:0000313" key="4">
    <source>
        <dbReference type="Proteomes" id="UP001519460"/>
    </source>
</evidence>
<dbReference type="InterPro" id="IPR050904">
    <property type="entry name" value="Adhesion/Biosynth-related"/>
</dbReference>
<keyword evidence="1" id="KW-0732">Signal</keyword>
<evidence type="ECO:0000256" key="1">
    <source>
        <dbReference type="SAM" id="SignalP"/>
    </source>
</evidence>
<protein>
    <recommendedName>
        <fullName evidence="2">FAS1 domain-containing protein</fullName>
    </recommendedName>
</protein>
<dbReference type="Gene3D" id="2.30.180.10">
    <property type="entry name" value="FAS1 domain"/>
    <property type="match status" value="1"/>
</dbReference>
<accession>A0ABD0LXQ1</accession>
<reference evidence="3 4" key="1">
    <citation type="journal article" date="2023" name="Sci. Data">
        <title>Genome assembly of the Korean intertidal mud-creeper Batillaria attramentaria.</title>
        <authorList>
            <person name="Patra A.K."/>
            <person name="Ho P.T."/>
            <person name="Jun S."/>
            <person name="Lee S.J."/>
            <person name="Kim Y."/>
            <person name="Won Y.J."/>
        </authorList>
    </citation>
    <scope>NUCLEOTIDE SEQUENCE [LARGE SCALE GENOMIC DNA]</scope>
    <source>
        <strain evidence="3">Wonlab-2016</strain>
    </source>
</reference>
<dbReference type="SUPFAM" id="SSF82153">
    <property type="entry name" value="FAS1 domain"/>
    <property type="match status" value="1"/>
</dbReference>
<gene>
    <name evidence="3" type="ORF">BaRGS_00005019</name>
</gene>
<proteinExistence type="predicted"/>
<name>A0ABD0LXQ1_9CAEN</name>
<dbReference type="PANTHER" id="PTHR10900:SF77">
    <property type="entry name" value="FI19380P1"/>
    <property type="match status" value="1"/>
</dbReference>
<dbReference type="AlphaFoldDB" id="A0ABD0LXQ1"/>
<comment type="caution">
    <text evidence="3">The sequence shown here is derived from an EMBL/GenBank/DDBJ whole genome shotgun (WGS) entry which is preliminary data.</text>
</comment>
<organism evidence="3 4">
    <name type="scientific">Batillaria attramentaria</name>
    <dbReference type="NCBI Taxonomy" id="370345"/>
    <lineage>
        <taxon>Eukaryota</taxon>
        <taxon>Metazoa</taxon>
        <taxon>Spiralia</taxon>
        <taxon>Lophotrochozoa</taxon>
        <taxon>Mollusca</taxon>
        <taxon>Gastropoda</taxon>
        <taxon>Caenogastropoda</taxon>
        <taxon>Sorbeoconcha</taxon>
        <taxon>Cerithioidea</taxon>
        <taxon>Batillariidae</taxon>
        <taxon>Batillaria</taxon>
    </lineage>
</organism>